<dbReference type="InterPro" id="IPR050832">
    <property type="entry name" value="Bact_Acetyltransf"/>
</dbReference>
<dbReference type="PANTHER" id="PTHR43877:SF2">
    <property type="entry name" value="AMINOALKYLPHOSPHONATE N-ACETYLTRANSFERASE-RELATED"/>
    <property type="match status" value="1"/>
</dbReference>
<evidence type="ECO:0000256" key="2">
    <source>
        <dbReference type="ARBA" id="ARBA00023315"/>
    </source>
</evidence>
<dbReference type="CDD" id="cd04301">
    <property type="entry name" value="NAT_SF"/>
    <property type="match status" value="1"/>
</dbReference>
<keyword evidence="2 4" id="KW-0012">Acyltransferase</keyword>
<accession>A0ABW2I8W3</accession>
<dbReference type="GO" id="GO:0016746">
    <property type="term" value="F:acyltransferase activity"/>
    <property type="evidence" value="ECO:0007669"/>
    <property type="project" value="UniProtKB-KW"/>
</dbReference>
<protein>
    <submittedName>
        <fullName evidence="4">GNAT family N-acetyltransferase</fullName>
        <ecNumber evidence="4">2.3.-.-</ecNumber>
    </submittedName>
</protein>
<dbReference type="EMBL" id="JBHTBU010000001">
    <property type="protein sequence ID" value="MFC7287448.1"/>
    <property type="molecule type" value="Genomic_DNA"/>
</dbReference>
<dbReference type="Gene3D" id="3.40.630.30">
    <property type="match status" value="1"/>
</dbReference>
<dbReference type="Proteomes" id="UP001596542">
    <property type="component" value="Unassembled WGS sequence"/>
</dbReference>
<dbReference type="PROSITE" id="PS51186">
    <property type="entry name" value="GNAT"/>
    <property type="match status" value="1"/>
</dbReference>
<evidence type="ECO:0000313" key="4">
    <source>
        <dbReference type="EMBL" id="MFC7287448.1"/>
    </source>
</evidence>
<keyword evidence="1 4" id="KW-0808">Transferase</keyword>
<dbReference type="InterPro" id="IPR000182">
    <property type="entry name" value="GNAT_dom"/>
</dbReference>
<dbReference type="Pfam" id="PF00583">
    <property type="entry name" value="Acetyltransf_1"/>
    <property type="match status" value="1"/>
</dbReference>
<evidence type="ECO:0000313" key="5">
    <source>
        <dbReference type="Proteomes" id="UP001596542"/>
    </source>
</evidence>
<dbReference type="PANTHER" id="PTHR43877">
    <property type="entry name" value="AMINOALKYLPHOSPHONATE N-ACETYLTRANSFERASE-RELATED-RELATED"/>
    <property type="match status" value="1"/>
</dbReference>
<dbReference type="RefSeq" id="WP_382270573.1">
    <property type="nucleotide sequence ID" value="NZ_JBHTBU010000001.1"/>
</dbReference>
<sequence length="191" mass="21222">MQDTLSISPDSGITLRPLQWPQDGARLKDFDASYSSPVIYEVAQDGMAFSLQQIVLPEPFLKCYPMDDIAEDVADADASWVAEDSDGKLAGLATVEYQEWNHSLLISGIFVTPAYKQKGIGRALLGLIDAFARKTPARCLQLETQNTNVPAIHFYLKQGFRLCGINTGLYDPAQVHPHEAALYFTRDLQRD</sequence>
<organism evidence="4 5">
    <name type="scientific">Herminiimonas glaciei</name>
    <dbReference type="NCBI Taxonomy" id="523788"/>
    <lineage>
        <taxon>Bacteria</taxon>
        <taxon>Pseudomonadati</taxon>
        <taxon>Pseudomonadota</taxon>
        <taxon>Betaproteobacteria</taxon>
        <taxon>Burkholderiales</taxon>
        <taxon>Oxalobacteraceae</taxon>
        <taxon>Herminiimonas</taxon>
    </lineage>
</organism>
<dbReference type="EC" id="2.3.-.-" evidence="4"/>
<proteinExistence type="predicted"/>
<name>A0ABW2I8W3_9BURK</name>
<comment type="caution">
    <text evidence="4">The sequence shown here is derived from an EMBL/GenBank/DDBJ whole genome shotgun (WGS) entry which is preliminary data.</text>
</comment>
<evidence type="ECO:0000256" key="1">
    <source>
        <dbReference type="ARBA" id="ARBA00022679"/>
    </source>
</evidence>
<feature type="domain" description="N-acetyltransferase" evidence="3">
    <location>
        <begin position="37"/>
        <end position="189"/>
    </location>
</feature>
<dbReference type="InterPro" id="IPR016181">
    <property type="entry name" value="Acyl_CoA_acyltransferase"/>
</dbReference>
<reference evidence="5" key="1">
    <citation type="journal article" date="2019" name="Int. J. Syst. Evol. Microbiol.">
        <title>The Global Catalogue of Microorganisms (GCM) 10K type strain sequencing project: providing services to taxonomists for standard genome sequencing and annotation.</title>
        <authorList>
            <consortium name="The Broad Institute Genomics Platform"/>
            <consortium name="The Broad Institute Genome Sequencing Center for Infectious Disease"/>
            <person name="Wu L."/>
            <person name="Ma J."/>
        </authorList>
    </citation>
    <scope>NUCLEOTIDE SEQUENCE [LARGE SCALE GENOMIC DNA]</scope>
    <source>
        <strain evidence="5">KACC 12508</strain>
    </source>
</reference>
<gene>
    <name evidence="4" type="ORF">ACFQPC_05295</name>
</gene>
<dbReference type="SUPFAM" id="SSF55729">
    <property type="entry name" value="Acyl-CoA N-acyltransferases (Nat)"/>
    <property type="match status" value="1"/>
</dbReference>
<evidence type="ECO:0000259" key="3">
    <source>
        <dbReference type="PROSITE" id="PS51186"/>
    </source>
</evidence>
<keyword evidence="5" id="KW-1185">Reference proteome</keyword>